<evidence type="ECO:0000313" key="5">
    <source>
        <dbReference type="Proteomes" id="UP000663760"/>
    </source>
</evidence>
<name>A0A7I8KZ15_SPIIN</name>
<protein>
    <submittedName>
        <fullName evidence="4">Uncharacterized protein</fullName>
    </submittedName>
</protein>
<feature type="compositionally biased region" description="Basic and acidic residues" evidence="1">
    <location>
        <begin position="78"/>
        <end position="88"/>
    </location>
</feature>
<accession>A0A7I8KZ15</accession>
<dbReference type="Proteomes" id="UP000663760">
    <property type="component" value="Chromosome 9"/>
</dbReference>
<keyword evidence="5" id="KW-1185">Reference proteome</keyword>
<organism evidence="4 5">
    <name type="scientific">Spirodela intermedia</name>
    <name type="common">Intermediate duckweed</name>
    <dbReference type="NCBI Taxonomy" id="51605"/>
    <lineage>
        <taxon>Eukaryota</taxon>
        <taxon>Viridiplantae</taxon>
        <taxon>Streptophyta</taxon>
        <taxon>Embryophyta</taxon>
        <taxon>Tracheophyta</taxon>
        <taxon>Spermatophyta</taxon>
        <taxon>Magnoliopsida</taxon>
        <taxon>Liliopsida</taxon>
        <taxon>Araceae</taxon>
        <taxon>Lemnoideae</taxon>
        <taxon>Spirodela</taxon>
    </lineage>
</organism>
<evidence type="ECO:0000256" key="1">
    <source>
        <dbReference type="SAM" id="MobiDB-lite"/>
    </source>
</evidence>
<feature type="region of interest" description="Disordered" evidence="1">
    <location>
        <begin position="68"/>
        <end position="88"/>
    </location>
</feature>
<keyword evidence="2" id="KW-0732">Signal</keyword>
<dbReference type="EMBL" id="LR743596">
    <property type="protein sequence ID" value="CAA2626509.1"/>
    <property type="molecule type" value="Genomic_DNA"/>
</dbReference>
<sequence>MAGRNLEAALIIFLLVTLPLRGESSRVPLLRSQMKINNQAERREGRLELLRKELWGTWRNRVMAGEDYKRMVPGGPDPQHHSSPEAAH</sequence>
<evidence type="ECO:0000313" key="4">
    <source>
        <dbReference type="EMBL" id="CAA7402576.1"/>
    </source>
</evidence>
<proteinExistence type="predicted"/>
<feature type="signal peptide" evidence="2">
    <location>
        <begin position="1"/>
        <end position="24"/>
    </location>
</feature>
<feature type="chain" id="PRO_5045020056" evidence="2">
    <location>
        <begin position="25"/>
        <end position="88"/>
    </location>
</feature>
<dbReference type="EMBL" id="LR746272">
    <property type="protein sequence ID" value="CAA7402576.1"/>
    <property type="molecule type" value="Genomic_DNA"/>
</dbReference>
<dbReference type="AlphaFoldDB" id="A0A7I8KZ15"/>
<evidence type="ECO:0000313" key="3">
    <source>
        <dbReference type="EMBL" id="CAA2626509.1"/>
    </source>
</evidence>
<gene>
    <name evidence="3" type="ORF">SI7747_09012208</name>
    <name evidence="4" type="ORF">SI8410_09013254</name>
</gene>
<evidence type="ECO:0000256" key="2">
    <source>
        <dbReference type="SAM" id="SignalP"/>
    </source>
</evidence>
<reference evidence="4" key="1">
    <citation type="submission" date="2020-02" db="EMBL/GenBank/DDBJ databases">
        <authorList>
            <person name="Scholz U."/>
            <person name="Mascher M."/>
            <person name="Fiebig A."/>
        </authorList>
    </citation>
    <scope>NUCLEOTIDE SEQUENCE</scope>
</reference>